<keyword evidence="9" id="KW-1185">Reference proteome</keyword>
<feature type="compositionally biased region" description="Basic and acidic residues" evidence="5">
    <location>
        <begin position="342"/>
        <end position="362"/>
    </location>
</feature>
<dbReference type="InterPro" id="IPR041681">
    <property type="entry name" value="PH_9"/>
</dbReference>
<reference evidence="8" key="1">
    <citation type="journal article" date="2023" name="Science">
        <title>Genome structures resolve the early diversification of teleost fishes.</title>
        <authorList>
            <person name="Parey E."/>
            <person name="Louis A."/>
            <person name="Montfort J."/>
            <person name="Bouchez O."/>
            <person name="Roques C."/>
            <person name="Iampietro C."/>
            <person name="Lluch J."/>
            <person name="Castinel A."/>
            <person name="Donnadieu C."/>
            <person name="Desvignes T."/>
            <person name="Floi Bucao C."/>
            <person name="Jouanno E."/>
            <person name="Wen M."/>
            <person name="Mejri S."/>
            <person name="Dirks R."/>
            <person name="Jansen H."/>
            <person name="Henkel C."/>
            <person name="Chen W.J."/>
            <person name="Zahm M."/>
            <person name="Cabau C."/>
            <person name="Klopp C."/>
            <person name="Thompson A.W."/>
            <person name="Robinson-Rechavi M."/>
            <person name="Braasch I."/>
            <person name="Lecointre G."/>
            <person name="Bobe J."/>
            <person name="Postlethwait J.H."/>
            <person name="Berthelot C."/>
            <person name="Roest Crollius H."/>
            <person name="Guiguen Y."/>
        </authorList>
    </citation>
    <scope>NUCLEOTIDE SEQUENCE</scope>
    <source>
        <strain evidence="8">Concon-B</strain>
    </source>
</reference>
<dbReference type="Pfam" id="PF15410">
    <property type="entry name" value="PH_9"/>
    <property type="match status" value="1"/>
</dbReference>
<feature type="compositionally biased region" description="Polar residues" evidence="5">
    <location>
        <begin position="1022"/>
        <end position="1073"/>
    </location>
</feature>
<keyword evidence="4" id="KW-0963">Cytoplasm</keyword>
<feature type="compositionally biased region" description="Pro residues" evidence="5">
    <location>
        <begin position="251"/>
        <end position="268"/>
    </location>
</feature>
<keyword evidence="3" id="KW-0343">GTPase activation</keyword>
<dbReference type="GO" id="GO:0005737">
    <property type="term" value="C:cytoplasm"/>
    <property type="evidence" value="ECO:0007669"/>
    <property type="project" value="UniProtKB-SubCell"/>
</dbReference>
<evidence type="ECO:0000313" key="8">
    <source>
        <dbReference type="EMBL" id="KAJ8268685.1"/>
    </source>
</evidence>
<feature type="compositionally biased region" description="Basic residues" evidence="5">
    <location>
        <begin position="1333"/>
        <end position="1343"/>
    </location>
</feature>
<feature type="region of interest" description="Disordered" evidence="5">
    <location>
        <begin position="991"/>
        <end position="1362"/>
    </location>
</feature>
<feature type="compositionally biased region" description="Low complexity" evidence="5">
    <location>
        <begin position="269"/>
        <end position="295"/>
    </location>
</feature>
<feature type="compositionally biased region" description="Gly residues" evidence="5">
    <location>
        <begin position="1090"/>
        <end position="1101"/>
    </location>
</feature>
<feature type="region of interest" description="Disordered" evidence="5">
    <location>
        <begin position="120"/>
        <end position="158"/>
    </location>
</feature>
<feature type="compositionally biased region" description="Basic and acidic residues" evidence="5">
    <location>
        <begin position="477"/>
        <end position="490"/>
    </location>
</feature>
<dbReference type="FunFam" id="1.10.555.10:FF:000014">
    <property type="entry name" value="Rho GTPase activating protein 21"/>
    <property type="match status" value="1"/>
</dbReference>
<proteinExistence type="predicted"/>
<evidence type="ECO:0000256" key="2">
    <source>
        <dbReference type="ARBA" id="ARBA00004496"/>
    </source>
</evidence>
<dbReference type="InterPro" id="IPR011993">
    <property type="entry name" value="PH-like_dom_sf"/>
</dbReference>
<dbReference type="Proteomes" id="UP001152803">
    <property type="component" value="Unassembled WGS sequence"/>
</dbReference>
<gene>
    <name evidence="8" type="ORF">COCON_G00138570</name>
</gene>
<feature type="domain" description="PH" evidence="6">
    <location>
        <begin position="501"/>
        <end position="618"/>
    </location>
</feature>
<sequence length="1453" mass="156843">MITEVRFRSVAYGGVAWPFACAPVRSRGHRWVTPAPPPAGPDPLLRPTTARLPAYSQDAYLKGHDAYSGKAQNIPSPPPVCYPRVELNPAMAHAPDPRGPRPPRLAGGGLELAGLRAEERCGAGPASPPSLPPCPAPGSANHHAPSVPSSNPAPASRQAIDWRTYKTYREYVDSRRAYGCRTVQERLDSLRAAECAPSPRGPPPAAGAPPTARSPRPAPPPATPCPRAASRTTGSGWGHARCSARTETGPPTWPPTWPPRTKPSPAPAPATSWSRPREAGLPPAAPPLHRALPTAGGHGNSFRAGPPPAKGKEPLAGSWADQSPAAVTAVTVNHLPPATPRPELRPRAHQGDQGELRIKQQQHEPPPAPSAGLDQSLDSIPFIDEPASPSADRDATHIPASAVICVTPAITTIPPCPLIRRQLSHDQDSLRNAILDSRSSSKTERSKSCDEGLDDYREERRARTSAKHLTSLRGLRKALDGHRSSEDSGSRKGSSSDIFSDSSKEGWLHYRQLSTEKSKRAGGGVRSWRQVYTVLRGQALYLYKDRREGLSHAAASPSRPDYEPQPINIQACLIDISYSETKRRNVLRLTTSGGELLFQAADREDMLSWIRLIQGNSNLGNQQSAGVTSQDLINRKIKEYTMLNSPSSKADPSPKPPRQALSLRHALLGGRSPSPPSPRHASERKPPHKEESSPPRDRGGWKRIPGLRRRVVEKRPGPGVTFGVRLDHCPPAHSNKFIPLIVEMCCALVEERGLEYTGIYRVPGNTAAIAHLQDELDRGMDINLQEDKWRDLNVISSLLKSFFRKLPEPLFTNEKYADFIEANRTEDSVGRLKALKTLLQQLPRHHYETLKFLSAHLKTVSENCEKNKMEPRNLAIVFGPTLVRTSEDNMTHMVTHMPDQYRIVETLIQQYDWFFSEGGAVEPTTSMPQEIAVESQPVPNIDHLLTNIGRAGLTSPGDSPNSDSAKSKGSWGSGKEQYSRELLRSSIFAAASRKRKKHKEKPLPSSSDDDLDAVFPRKESQNRGPTIQNRGSTPSQNRVPTPSQNRGSTPSQNRVPTPSQSQNLGPSPSQSQRPGWVEPDSAKRSESGGSEVGAGGMGGTGLSYRGNRQSSLSDPTSQCDDVTSDLGTMNSSSSQASAPPTLPAPAPADPAPDPRGSEALAEVSSITSDYSTTSSLTFPFLPGPEASALSPEVRSVTESRGDEADDERSELVSEGRPAETDSESDFPVFAKTQPPAAAPPHPKTHSESSAEGGRGEREPGALSRALAGSRGRSTGSLSSSSRSEGSERAEPPAPWRLRLTERFRLRLRSSADDMFGVSGGGAPACRTRSPDSRKKKGIRRRHTMGGQRDFASLAAAGDTPGGKGAGLCAVDRLKPRCSSQDFSVRDWIVRERRRPGNPDPAPATPACPEGGPEQLNGDSPPGKSQGALSLSGDAHPHKLSGAQVVRSRFYQYL</sequence>
<feature type="compositionally biased region" description="Basic and acidic residues" evidence="5">
    <location>
        <begin position="680"/>
        <end position="700"/>
    </location>
</feature>
<dbReference type="GO" id="GO:0007165">
    <property type="term" value="P:signal transduction"/>
    <property type="evidence" value="ECO:0007669"/>
    <property type="project" value="InterPro"/>
</dbReference>
<feature type="compositionally biased region" description="Low complexity" evidence="5">
    <location>
        <begin position="491"/>
        <end position="501"/>
    </location>
</feature>
<dbReference type="PROSITE" id="PS50003">
    <property type="entry name" value="PH_DOMAIN"/>
    <property type="match status" value="1"/>
</dbReference>
<comment type="subcellular location">
    <subcellularLocation>
        <location evidence="2">Cytoplasm</location>
    </subcellularLocation>
    <subcellularLocation>
        <location evidence="1">Endomembrane system</location>
        <topology evidence="1">Peripheral membrane protein</topology>
    </subcellularLocation>
</comment>
<feature type="compositionally biased region" description="Low complexity" evidence="5">
    <location>
        <begin position="962"/>
        <end position="975"/>
    </location>
</feature>
<feature type="compositionally biased region" description="Basic and acidic residues" evidence="5">
    <location>
        <begin position="439"/>
        <end position="462"/>
    </location>
</feature>
<dbReference type="Gene3D" id="2.30.29.30">
    <property type="entry name" value="Pleckstrin-homology domain (PH domain)/Phosphotyrosine-binding domain (PTB)"/>
    <property type="match status" value="1"/>
</dbReference>
<feature type="domain" description="Rho-GAP" evidence="7">
    <location>
        <begin position="724"/>
        <end position="915"/>
    </location>
</feature>
<feature type="compositionally biased region" description="Polar residues" evidence="5">
    <location>
        <begin position="1106"/>
        <end position="1130"/>
    </location>
</feature>
<dbReference type="SMART" id="SM00233">
    <property type="entry name" value="PH"/>
    <property type="match status" value="1"/>
</dbReference>
<feature type="region of interest" description="Disordered" evidence="5">
    <location>
        <begin position="1388"/>
        <end position="1441"/>
    </location>
</feature>
<feature type="compositionally biased region" description="Low complexity" evidence="5">
    <location>
        <begin position="137"/>
        <end position="156"/>
    </location>
</feature>
<dbReference type="InterPro" id="IPR001849">
    <property type="entry name" value="PH_domain"/>
</dbReference>
<evidence type="ECO:0000259" key="7">
    <source>
        <dbReference type="PROSITE" id="PS50238"/>
    </source>
</evidence>
<dbReference type="GO" id="GO:0012505">
    <property type="term" value="C:endomembrane system"/>
    <property type="evidence" value="ECO:0007669"/>
    <property type="project" value="UniProtKB-SubCell"/>
</dbReference>
<evidence type="ECO:0000256" key="3">
    <source>
        <dbReference type="ARBA" id="ARBA00022468"/>
    </source>
</evidence>
<feature type="compositionally biased region" description="Basic and acidic residues" evidence="5">
    <location>
        <begin position="1244"/>
        <end position="1259"/>
    </location>
</feature>
<organism evidence="8 9">
    <name type="scientific">Conger conger</name>
    <name type="common">Conger eel</name>
    <name type="synonym">Muraena conger</name>
    <dbReference type="NCBI Taxonomy" id="82655"/>
    <lineage>
        <taxon>Eukaryota</taxon>
        <taxon>Metazoa</taxon>
        <taxon>Chordata</taxon>
        <taxon>Craniata</taxon>
        <taxon>Vertebrata</taxon>
        <taxon>Euteleostomi</taxon>
        <taxon>Actinopterygii</taxon>
        <taxon>Neopterygii</taxon>
        <taxon>Teleostei</taxon>
        <taxon>Anguilliformes</taxon>
        <taxon>Congridae</taxon>
        <taxon>Conger</taxon>
    </lineage>
</organism>
<dbReference type="CDD" id="cd01253">
    <property type="entry name" value="PH_ARHGAP21-like"/>
    <property type="match status" value="1"/>
</dbReference>
<evidence type="ECO:0000259" key="6">
    <source>
        <dbReference type="PROSITE" id="PS50003"/>
    </source>
</evidence>
<accession>A0A9Q1DG78</accession>
<dbReference type="SUPFAM" id="SSF48350">
    <property type="entry name" value="GTPase activation domain, GAP"/>
    <property type="match status" value="1"/>
</dbReference>
<feature type="compositionally biased region" description="Low complexity" evidence="5">
    <location>
        <begin position="1260"/>
        <end position="1283"/>
    </location>
</feature>
<feature type="region of interest" description="Disordered" evidence="5">
    <location>
        <begin position="194"/>
        <end position="320"/>
    </location>
</feature>
<feature type="region of interest" description="Disordered" evidence="5">
    <location>
        <begin position="667"/>
        <end position="714"/>
    </location>
</feature>
<dbReference type="Gene3D" id="1.20.5.220">
    <property type="match status" value="1"/>
</dbReference>
<dbReference type="InterPro" id="IPR000198">
    <property type="entry name" value="RhoGAP_dom"/>
</dbReference>
<protein>
    <recommendedName>
        <fullName evidence="10">Rho GTPase-activating protein 21</fullName>
    </recommendedName>
</protein>
<feature type="compositionally biased region" description="Low complexity" evidence="5">
    <location>
        <begin position="1164"/>
        <end position="1177"/>
    </location>
</feature>
<evidence type="ECO:0000256" key="4">
    <source>
        <dbReference type="ARBA" id="ARBA00022490"/>
    </source>
</evidence>
<dbReference type="PANTHER" id="PTHR23175:SF16">
    <property type="entry name" value="RHO GTPASE-ACTIVATING PROTEIN 21"/>
    <property type="match status" value="1"/>
</dbReference>
<name>A0A9Q1DG78_CONCO</name>
<dbReference type="PANTHER" id="PTHR23175">
    <property type="entry name" value="PDZ DOMAIN-CONTAINING PROTEIN"/>
    <property type="match status" value="1"/>
</dbReference>
<dbReference type="EMBL" id="JAFJMO010000009">
    <property type="protein sequence ID" value="KAJ8268685.1"/>
    <property type="molecule type" value="Genomic_DNA"/>
</dbReference>
<dbReference type="Pfam" id="PF00620">
    <property type="entry name" value="RhoGAP"/>
    <property type="match status" value="1"/>
</dbReference>
<feature type="region of interest" description="Disordered" evidence="5">
    <location>
        <begin position="948"/>
        <end position="978"/>
    </location>
</feature>
<feature type="region of interest" description="Disordered" evidence="5">
    <location>
        <begin position="432"/>
        <end position="502"/>
    </location>
</feature>
<comment type="caution">
    <text evidence="8">The sequence shown here is derived from an EMBL/GenBank/DDBJ whole genome shotgun (WGS) entry which is preliminary data.</text>
</comment>
<dbReference type="PROSITE" id="PS50238">
    <property type="entry name" value="RHOGAP"/>
    <property type="match status" value="1"/>
</dbReference>
<evidence type="ECO:0000256" key="1">
    <source>
        <dbReference type="ARBA" id="ARBA00004184"/>
    </source>
</evidence>
<feature type="region of interest" description="Disordered" evidence="5">
    <location>
        <begin position="335"/>
        <end position="394"/>
    </location>
</feature>
<dbReference type="CDD" id="cd04395">
    <property type="entry name" value="RhoGAP_ARHGAP21"/>
    <property type="match status" value="1"/>
</dbReference>
<feature type="compositionally biased region" description="Pro residues" evidence="5">
    <location>
        <begin position="126"/>
        <end position="136"/>
    </location>
</feature>
<evidence type="ECO:0000256" key="5">
    <source>
        <dbReference type="SAM" id="MobiDB-lite"/>
    </source>
</evidence>
<feature type="compositionally biased region" description="Pro residues" evidence="5">
    <location>
        <begin position="1140"/>
        <end position="1153"/>
    </location>
</feature>
<dbReference type="Gene3D" id="1.10.555.10">
    <property type="entry name" value="Rho GTPase activation protein"/>
    <property type="match status" value="1"/>
</dbReference>
<dbReference type="GO" id="GO:0005096">
    <property type="term" value="F:GTPase activator activity"/>
    <property type="evidence" value="ECO:0007669"/>
    <property type="project" value="UniProtKB-KW"/>
</dbReference>
<evidence type="ECO:0008006" key="10">
    <source>
        <dbReference type="Google" id="ProtNLM"/>
    </source>
</evidence>
<dbReference type="OrthoDB" id="6281275at2759"/>
<evidence type="ECO:0000313" key="9">
    <source>
        <dbReference type="Proteomes" id="UP001152803"/>
    </source>
</evidence>
<dbReference type="SMART" id="SM00324">
    <property type="entry name" value="RhoGAP"/>
    <property type="match status" value="1"/>
</dbReference>
<feature type="compositionally biased region" description="Basic and acidic residues" evidence="5">
    <location>
        <begin position="1209"/>
        <end position="1219"/>
    </location>
</feature>
<dbReference type="SUPFAM" id="SSF50729">
    <property type="entry name" value="PH domain-like"/>
    <property type="match status" value="1"/>
</dbReference>
<dbReference type="InterPro" id="IPR008936">
    <property type="entry name" value="Rho_GTPase_activation_prot"/>
</dbReference>